<dbReference type="EMBL" id="NHRY01000139">
    <property type="protein sequence ID" value="PPQ33743.1"/>
    <property type="molecule type" value="Genomic_DNA"/>
</dbReference>
<proteinExistence type="predicted"/>
<reference evidence="1 2" key="1">
    <citation type="journal article" date="2018" name="Arch. Microbiol.">
        <title>New insights into the metabolic potential of the phototrophic purple bacterium Rhodopila globiformis DSM 161(T) from its draft genome sequence and evidence for a vanadium-dependent nitrogenase.</title>
        <authorList>
            <person name="Imhoff J.F."/>
            <person name="Rahn T."/>
            <person name="Kunzel S."/>
            <person name="Neulinger S.C."/>
        </authorList>
    </citation>
    <scope>NUCLEOTIDE SEQUENCE [LARGE SCALE GENOMIC DNA]</scope>
    <source>
        <strain evidence="1 2">DSM 161</strain>
    </source>
</reference>
<protein>
    <recommendedName>
        <fullName evidence="3">DUF1150 domain-containing protein</fullName>
    </recommendedName>
</protein>
<dbReference type="Proteomes" id="UP000239724">
    <property type="component" value="Unassembled WGS sequence"/>
</dbReference>
<gene>
    <name evidence="1" type="ORF">CCS01_13820</name>
</gene>
<organism evidence="1 2">
    <name type="scientific">Rhodopila globiformis</name>
    <name type="common">Rhodopseudomonas globiformis</name>
    <dbReference type="NCBI Taxonomy" id="1071"/>
    <lineage>
        <taxon>Bacteria</taxon>
        <taxon>Pseudomonadati</taxon>
        <taxon>Pseudomonadota</taxon>
        <taxon>Alphaproteobacteria</taxon>
        <taxon>Acetobacterales</taxon>
        <taxon>Acetobacteraceae</taxon>
        <taxon>Rhodopila</taxon>
    </lineage>
</organism>
<name>A0A2S6NGK9_RHOGL</name>
<dbReference type="RefSeq" id="WP_104519428.1">
    <property type="nucleotide sequence ID" value="NZ_NHRY01000139.1"/>
</dbReference>
<sequence>MDMQSTDLSTERFDTADDRVAALRQMTAEQLLQLGAHRVAYLKGRQHDGEFLFVLYGADGLPVATADDIDEVAEMASEMGLSFIAVH</sequence>
<comment type="caution">
    <text evidence="1">The sequence shown here is derived from an EMBL/GenBank/DDBJ whole genome shotgun (WGS) entry which is preliminary data.</text>
</comment>
<evidence type="ECO:0000313" key="1">
    <source>
        <dbReference type="EMBL" id="PPQ33743.1"/>
    </source>
</evidence>
<keyword evidence="2" id="KW-1185">Reference proteome</keyword>
<dbReference type="AlphaFoldDB" id="A0A2S6NGK9"/>
<accession>A0A2S6NGK9</accession>
<dbReference type="OrthoDB" id="8449790at2"/>
<evidence type="ECO:0000313" key="2">
    <source>
        <dbReference type="Proteomes" id="UP000239724"/>
    </source>
</evidence>
<evidence type="ECO:0008006" key="3">
    <source>
        <dbReference type="Google" id="ProtNLM"/>
    </source>
</evidence>